<dbReference type="PROSITE" id="PS00383">
    <property type="entry name" value="TYR_PHOSPHATASE_1"/>
    <property type="match status" value="1"/>
</dbReference>
<dbReference type="Proteomes" id="UP000199650">
    <property type="component" value="Unassembled WGS sequence"/>
</dbReference>
<dbReference type="EMBL" id="FOJB01000001">
    <property type="protein sequence ID" value="SEW06453.1"/>
    <property type="molecule type" value="Genomic_DNA"/>
</dbReference>
<accession>A0A1I0NXD0</accession>
<dbReference type="Pfam" id="PF13350">
    <property type="entry name" value="Y_phosphatase3"/>
    <property type="match status" value="1"/>
</dbReference>
<evidence type="ECO:0000313" key="3">
    <source>
        <dbReference type="Proteomes" id="UP000199650"/>
    </source>
</evidence>
<dbReference type="Gene3D" id="3.90.190.10">
    <property type="entry name" value="Protein tyrosine phosphatase superfamily"/>
    <property type="match status" value="1"/>
</dbReference>
<dbReference type="SUPFAM" id="SSF52799">
    <property type="entry name" value="(Phosphotyrosine protein) phosphatases II"/>
    <property type="match status" value="1"/>
</dbReference>
<dbReference type="InterPro" id="IPR016130">
    <property type="entry name" value="Tyr_Pase_AS"/>
</dbReference>
<dbReference type="InterPro" id="IPR026893">
    <property type="entry name" value="Tyr/Ser_Pase_IphP-type"/>
</dbReference>
<dbReference type="InterPro" id="IPR000387">
    <property type="entry name" value="Tyr_Pase_dom"/>
</dbReference>
<reference evidence="2 3" key="1">
    <citation type="submission" date="2016-10" db="EMBL/GenBank/DDBJ databases">
        <authorList>
            <person name="de Groot N.N."/>
        </authorList>
    </citation>
    <scope>NUCLEOTIDE SEQUENCE [LARGE SCALE GENOMIC DNA]</scope>
    <source>
        <strain evidence="2 3">DSM 29439</strain>
    </source>
</reference>
<dbReference type="InterPro" id="IPR029021">
    <property type="entry name" value="Prot-tyrosine_phosphatase-like"/>
</dbReference>
<sequence length="243" mass="27744">MKLPALLPGQRTGDTMFSKVYARIKQWERSWKSSFGTDISTPEGRQAARRHNNLVDHAFLRRILPNRYQLSDEAWRSNQPDPVHFPALQKIGIRSVINLRGPDRFSYYLFEKEACTDYGMALYNHELFARVLGSPKDYLDLLDLMETVEKPMLIHCKSGADRTGIAAALYLLDQKGADIDAARAQLSLKYAHQRWSKAGILDHLLDTYAIHCETNPITVRDWLANHYDPEAVSASFHAKRSKG</sequence>
<organism evidence="2 3">
    <name type="scientific">Aliiroseovarius sediminilitoris</name>
    <dbReference type="NCBI Taxonomy" id="1173584"/>
    <lineage>
        <taxon>Bacteria</taxon>
        <taxon>Pseudomonadati</taxon>
        <taxon>Pseudomonadota</taxon>
        <taxon>Alphaproteobacteria</taxon>
        <taxon>Rhodobacterales</taxon>
        <taxon>Paracoccaceae</taxon>
        <taxon>Aliiroseovarius</taxon>
    </lineage>
</organism>
<protein>
    <submittedName>
        <fullName evidence="2">Protein tyrosine/serine phosphatase</fullName>
    </submittedName>
</protein>
<keyword evidence="3" id="KW-1185">Reference proteome</keyword>
<dbReference type="OrthoDB" id="9814896at2"/>
<dbReference type="STRING" id="1173584.SAMN05444851_1174"/>
<gene>
    <name evidence="2" type="ORF">SAMN05444851_1174</name>
</gene>
<evidence type="ECO:0000313" key="2">
    <source>
        <dbReference type="EMBL" id="SEW06453.1"/>
    </source>
</evidence>
<evidence type="ECO:0000259" key="1">
    <source>
        <dbReference type="PROSITE" id="PS50056"/>
    </source>
</evidence>
<dbReference type="AlphaFoldDB" id="A0A1I0NXD0"/>
<proteinExistence type="predicted"/>
<dbReference type="PROSITE" id="PS50056">
    <property type="entry name" value="TYR_PHOSPHATASE_2"/>
    <property type="match status" value="1"/>
</dbReference>
<name>A0A1I0NXD0_9RHOB</name>
<feature type="domain" description="Tyrosine specific protein phosphatases" evidence="1">
    <location>
        <begin position="136"/>
        <end position="186"/>
    </location>
</feature>
<dbReference type="GO" id="GO:0004721">
    <property type="term" value="F:phosphoprotein phosphatase activity"/>
    <property type="evidence" value="ECO:0007669"/>
    <property type="project" value="InterPro"/>
</dbReference>
<dbReference type="RefSeq" id="WP_143064288.1">
    <property type="nucleotide sequence ID" value="NZ_FOJB01000001.1"/>
</dbReference>